<evidence type="ECO:0000259" key="1">
    <source>
        <dbReference type="Pfam" id="PF17389"/>
    </source>
</evidence>
<dbReference type="OrthoDB" id="6503935at2759"/>
<dbReference type="GeneID" id="54483312"/>
<dbReference type="InterPro" id="IPR012341">
    <property type="entry name" value="6hp_glycosidase-like_sf"/>
</dbReference>
<reference evidence="2" key="1">
    <citation type="journal article" date="2020" name="Stud. Mycol.">
        <title>101 Dothideomycetes genomes: a test case for predicting lifestyles and emergence of pathogens.</title>
        <authorList>
            <person name="Haridas S."/>
            <person name="Albert R."/>
            <person name="Binder M."/>
            <person name="Bloem J."/>
            <person name="Labutti K."/>
            <person name="Salamov A."/>
            <person name="Andreopoulos B."/>
            <person name="Baker S."/>
            <person name="Barry K."/>
            <person name="Bills G."/>
            <person name="Bluhm B."/>
            <person name="Cannon C."/>
            <person name="Castanera R."/>
            <person name="Culley D."/>
            <person name="Daum C."/>
            <person name="Ezra D."/>
            <person name="Gonzalez J."/>
            <person name="Henrissat B."/>
            <person name="Kuo A."/>
            <person name="Liang C."/>
            <person name="Lipzen A."/>
            <person name="Lutzoni F."/>
            <person name="Magnuson J."/>
            <person name="Mondo S."/>
            <person name="Nolan M."/>
            <person name="Ohm R."/>
            <person name="Pangilinan J."/>
            <person name="Park H.-J."/>
            <person name="Ramirez L."/>
            <person name="Alfaro M."/>
            <person name="Sun H."/>
            <person name="Tritt A."/>
            <person name="Yoshinaga Y."/>
            <person name="Zwiers L.-H."/>
            <person name="Turgeon B."/>
            <person name="Goodwin S."/>
            <person name="Spatafora J."/>
            <person name="Crous P."/>
            <person name="Grigoriev I."/>
        </authorList>
    </citation>
    <scope>NUCLEOTIDE SEQUENCE</scope>
    <source>
        <strain evidence="2">CBS 121739</strain>
    </source>
</reference>
<dbReference type="InterPro" id="IPR008928">
    <property type="entry name" value="6-hairpin_glycosidase_sf"/>
</dbReference>
<name>A0A6A6WKG6_9PEZI</name>
<gene>
    <name evidence="2" type="ORF">EJ05DRAFT_447023</name>
</gene>
<dbReference type="EMBL" id="ML996565">
    <property type="protein sequence ID" value="KAF2762652.1"/>
    <property type="molecule type" value="Genomic_DNA"/>
</dbReference>
<keyword evidence="2" id="KW-0378">Hydrolase</keyword>
<dbReference type="Pfam" id="PF17389">
    <property type="entry name" value="Bac_rhamnosid6H"/>
    <property type="match status" value="1"/>
</dbReference>
<dbReference type="SUPFAM" id="SSF48208">
    <property type="entry name" value="Six-hairpin glycosidases"/>
    <property type="match status" value="1"/>
</dbReference>
<dbReference type="SUPFAM" id="SSF49785">
    <property type="entry name" value="Galactose-binding domain-like"/>
    <property type="match status" value="1"/>
</dbReference>
<dbReference type="AlphaFoldDB" id="A0A6A6WKG6"/>
<keyword evidence="3" id="KW-1185">Reference proteome</keyword>
<dbReference type="Gene3D" id="2.60.420.10">
    <property type="entry name" value="Maltose phosphorylase, domain 3"/>
    <property type="match status" value="1"/>
</dbReference>
<dbReference type="RefSeq" id="XP_033605103.1">
    <property type="nucleotide sequence ID" value="XM_033742258.1"/>
</dbReference>
<dbReference type="GO" id="GO:0016798">
    <property type="term" value="F:hydrolase activity, acting on glycosyl bonds"/>
    <property type="evidence" value="ECO:0007669"/>
    <property type="project" value="UniProtKB-KW"/>
</dbReference>
<proteinExistence type="predicted"/>
<dbReference type="Gene3D" id="1.50.10.10">
    <property type="match status" value="1"/>
</dbReference>
<feature type="domain" description="Alpha-L-rhamnosidase six-hairpin glycosidase" evidence="1">
    <location>
        <begin position="379"/>
        <end position="704"/>
    </location>
</feature>
<dbReference type="Gene3D" id="2.60.120.260">
    <property type="entry name" value="Galactose-binding domain-like"/>
    <property type="match status" value="1"/>
</dbReference>
<keyword evidence="2" id="KW-0326">Glycosidase</keyword>
<dbReference type="InterPro" id="IPR035396">
    <property type="entry name" value="Bac_rhamnosid6H"/>
</dbReference>
<dbReference type="GO" id="GO:0005975">
    <property type="term" value="P:carbohydrate metabolic process"/>
    <property type="evidence" value="ECO:0007669"/>
    <property type="project" value="InterPro"/>
</dbReference>
<organism evidence="2 3">
    <name type="scientific">Pseudovirgaria hyperparasitica</name>
    <dbReference type="NCBI Taxonomy" id="470096"/>
    <lineage>
        <taxon>Eukaryota</taxon>
        <taxon>Fungi</taxon>
        <taxon>Dikarya</taxon>
        <taxon>Ascomycota</taxon>
        <taxon>Pezizomycotina</taxon>
        <taxon>Dothideomycetes</taxon>
        <taxon>Dothideomycetes incertae sedis</taxon>
        <taxon>Acrospermales</taxon>
        <taxon>Acrospermaceae</taxon>
        <taxon>Pseudovirgaria</taxon>
    </lineage>
</organism>
<evidence type="ECO:0000313" key="2">
    <source>
        <dbReference type="EMBL" id="KAF2762652.1"/>
    </source>
</evidence>
<dbReference type="Proteomes" id="UP000799437">
    <property type="component" value="Unassembled WGS sequence"/>
</dbReference>
<protein>
    <submittedName>
        <fullName evidence="2">Six-hairpin glycosidase</fullName>
    </submittedName>
</protein>
<evidence type="ECO:0000313" key="3">
    <source>
        <dbReference type="Proteomes" id="UP000799437"/>
    </source>
</evidence>
<dbReference type="PANTHER" id="PTHR34987">
    <property type="entry name" value="C, PUTATIVE (AFU_ORTHOLOGUE AFUA_3G02880)-RELATED"/>
    <property type="match status" value="1"/>
</dbReference>
<dbReference type="InterPro" id="IPR008979">
    <property type="entry name" value="Galactose-bd-like_sf"/>
</dbReference>
<dbReference type="PANTHER" id="PTHR34987:SF2">
    <property type="entry name" value="B, PUTATIVE (AFU_ORTHOLOGUE AFUA_7G05040)-RELATED"/>
    <property type="match status" value="1"/>
</dbReference>
<accession>A0A6A6WKG6</accession>
<sequence>MEKVTTEEQAVIARLNANWIWVQDWIDSSTENTAGRLVWFTRTEHFPATPTSAVLHFSADTRYKLLVNGKRVTVGPSRSSPAIWFYDSIDLAPYLQAGKNIIRFAVIRYFASSRGAMPFERTSFPGLTVCGAIDVDGLSTDFCTDEQSWEAHIDHNIEFPTGLVDDVFLHIYERRHVGNPTRAKIRRYGFKTLNGDLLPWRLRQRMIPLPEQSAVAVHNIRSCASSLSREAWAEVLTTTESRAFLTANSTHVLDIQADCHSTAFLKWRFHAPVADSSLDIRIIYSEGYELEPPAYPFFRKKANRLDVENGQIHGPRDIVSLSVLKEQIVEYEPFWFRTFRILRIELTVGDAPVELLELEATQINYPLDIKAKWNDSLDAETNSIWDISVRTMQNCMLDGYSDCPFYEQLQYSMDSRAVGLFHYLLSGDDRLMRQGIVLFASSVTAEGLTQSRFPSHTNQLIAAFPLYWILQVCDHHLYFGDARFSRLFLPRIDGVLDFFDAYINEDGLVAGLPDDVWQFVDWVTTWGATEDFPDKGVPTAGRKNNIYTYFSMLLAHVLDKTAMLVRDIGRPGYATEYETRASSLRKAVRKHCYDGTFFTDSLANSADDSSYSQHCQVFAILSGCAVPKDYTRLLTDSFAEGSKFSKCSYMMLFYALRAFSMAEDGLYEQFWPRAIAPWRKMVANNLSTCEEDDVRQRSDCHAWSSVPLYEFCTELAGVQVVAAGASKILFKPRLRLEMAFEARVAVGRDNVAFVNWTTLSEGGTQVELSLTKAVELASQPPGRQIVEHGYVDRILLIFKD</sequence>